<evidence type="ECO:0000313" key="1">
    <source>
        <dbReference type="EMBL" id="MDR4954081.1"/>
    </source>
</evidence>
<evidence type="ECO:0008006" key="3">
    <source>
        <dbReference type="Google" id="ProtNLM"/>
    </source>
</evidence>
<proteinExistence type="predicted"/>
<comment type="caution">
    <text evidence="1">The sequence shown here is derived from an EMBL/GenBank/DDBJ whole genome shotgun (WGS) entry which is preliminary data.</text>
</comment>
<protein>
    <recommendedName>
        <fullName evidence="3">GLPGLI family protein</fullName>
    </recommendedName>
</protein>
<gene>
    <name evidence="1" type="ORF">REB14_18035</name>
</gene>
<sequence>MITNKIYVLSLFLSSIWTFSQNVNEDLIHYLKEAETILITSHEDLRLDIETPGKSKTIYRDLLKNGVPNNEIIINKVVLTPESKQELIEIIKGQKSVKVWDGAFCFEPHNTLFIYKENQWRNIELCFGCKQYNHSKELPVNREEFLHSYQDWLNLEEFFKKQGVHWNESVKK</sequence>
<name>A0ABU1E8K8_9FLAO</name>
<keyword evidence="2" id="KW-1185">Reference proteome</keyword>
<accession>A0ABU1E8K8</accession>
<dbReference type="Proteomes" id="UP001260959">
    <property type="component" value="Unassembled WGS sequence"/>
</dbReference>
<organism evidence="1 2">
    <name type="scientific">Chryseobacterium metallicongregator</name>
    <dbReference type="NCBI Taxonomy" id="3073042"/>
    <lineage>
        <taxon>Bacteria</taxon>
        <taxon>Pseudomonadati</taxon>
        <taxon>Bacteroidota</taxon>
        <taxon>Flavobacteriia</taxon>
        <taxon>Flavobacteriales</taxon>
        <taxon>Weeksellaceae</taxon>
        <taxon>Chryseobacterium group</taxon>
        <taxon>Chryseobacterium</taxon>
    </lineage>
</organism>
<dbReference type="RefSeq" id="WP_309522897.1">
    <property type="nucleotide sequence ID" value="NZ_JAVIXS010000020.1"/>
</dbReference>
<reference evidence="1 2" key="1">
    <citation type="submission" date="2023-08" db="EMBL/GenBank/DDBJ databases">
        <authorList>
            <person name="Maltman C."/>
        </authorList>
    </citation>
    <scope>NUCLEOTIDE SEQUENCE [LARGE SCALE GENOMIC DNA]</scope>
    <source>
        <strain evidence="1 2">ES2</strain>
    </source>
</reference>
<evidence type="ECO:0000313" key="2">
    <source>
        <dbReference type="Proteomes" id="UP001260959"/>
    </source>
</evidence>
<dbReference type="EMBL" id="JAVIXS010000020">
    <property type="protein sequence ID" value="MDR4954081.1"/>
    <property type="molecule type" value="Genomic_DNA"/>
</dbReference>